<proteinExistence type="inferred from homology"/>
<dbReference type="NCBIfam" id="TIGR01221">
    <property type="entry name" value="rmlC"/>
    <property type="match status" value="1"/>
</dbReference>
<gene>
    <name evidence="6" type="primary">rfbC</name>
    <name evidence="6" type="ORF">PCA20602_00121</name>
</gene>
<sequence length="182" mass="20699">MQLIATALPDVMLVEPKVFGDSRGYFFESFNQRNFNEALGQTHTFVQDNQSSSVRGVLRGLHYQVRQPQGKLVRVLSGEIYDVAVDLRQGSPTFGKWGGEVLSAENKKQLWIPAGFAHGFVVTSETAEVLYKTTDYWAPQFERCIRWDDPTLAIPWPLDGITPIVSDKDRQGMLFTDYRHED</sequence>
<dbReference type="SUPFAM" id="SSF51182">
    <property type="entry name" value="RmlC-like cupins"/>
    <property type="match status" value="1"/>
</dbReference>
<comment type="pathway">
    <text evidence="5">Carbohydrate biosynthesis; dTDP-L-rhamnose biosynthesis.</text>
</comment>
<comment type="subunit">
    <text evidence="5">Homodimer.</text>
</comment>
<dbReference type="InterPro" id="IPR011051">
    <property type="entry name" value="RmlC_Cupin_sf"/>
</dbReference>
<dbReference type="InterPro" id="IPR000888">
    <property type="entry name" value="RmlC-like"/>
</dbReference>
<accession>A0ABY6VLB6</accession>
<dbReference type="PANTHER" id="PTHR21047">
    <property type="entry name" value="DTDP-6-DEOXY-D-GLUCOSE-3,5 EPIMERASE"/>
    <property type="match status" value="1"/>
</dbReference>
<evidence type="ECO:0000256" key="5">
    <source>
        <dbReference type="RuleBase" id="RU364069"/>
    </source>
</evidence>
<dbReference type="Pfam" id="PF00908">
    <property type="entry name" value="dTDP_sugar_isom"/>
    <property type="match status" value="1"/>
</dbReference>
<comment type="function">
    <text evidence="2 5">Catalyzes the epimerization of the C3' and C5'positions of dTDP-6-deoxy-D-xylo-4-hexulose, forming dTDP-6-deoxy-L-lyxo-4-hexulose.</text>
</comment>
<name>A0ABY6VLB6_9BURK</name>
<dbReference type="EC" id="5.1.3.13" evidence="3 5"/>
<dbReference type="PANTHER" id="PTHR21047:SF2">
    <property type="entry name" value="THYMIDINE DIPHOSPHO-4-KETO-RHAMNOSE 3,5-EPIMERASE"/>
    <property type="match status" value="1"/>
</dbReference>
<dbReference type="CDD" id="cd00438">
    <property type="entry name" value="cupin_RmlC"/>
    <property type="match status" value="1"/>
</dbReference>
<dbReference type="RefSeq" id="WP_150719538.1">
    <property type="nucleotide sequence ID" value="NZ_CABPRV010000001.1"/>
</dbReference>
<keyword evidence="5" id="KW-0413">Isomerase</keyword>
<comment type="catalytic activity">
    <reaction evidence="1 5">
        <text>dTDP-4-dehydro-6-deoxy-alpha-D-glucose = dTDP-4-dehydro-beta-L-rhamnose</text>
        <dbReference type="Rhea" id="RHEA:16969"/>
        <dbReference type="ChEBI" id="CHEBI:57649"/>
        <dbReference type="ChEBI" id="CHEBI:62830"/>
        <dbReference type="EC" id="5.1.3.13"/>
    </reaction>
</comment>
<comment type="similarity">
    <text evidence="5">Belongs to the dTDP-4-dehydrorhamnose 3,5-epimerase family.</text>
</comment>
<dbReference type="Proteomes" id="UP000366065">
    <property type="component" value="Unassembled WGS sequence"/>
</dbReference>
<evidence type="ECO:0000313" key="7">
    <source>
        <dbReference type="Proteomes" id="UP000366065"/>
    </source>
</evidence>
<comment type="caution">
    <text evidence="6">The sequence shown here is derived from an EMBL/GenBank/DDBJ whole genome shotgun (WGS) entry which is preliminary data.</text>
</comment>
<protein>
    <recommendedName>
        <fullName evidence="4 5">dTDP-4-dehydrorhamnose 3,5-epimerase</fullName>
        <ecNumber evidence="3 5">5.1.3.13</ecNumber>
    </recommendedName>
    <alternativeName>
        <fullName evidence="5">Thymidine diphospho-4-keto-rhamnose 3,5-epimerase</fullName>
    </alternativeName>
</protein>
<evidence type="ECO:0000256" key="3">
    <source>
        <dbReference type="ARBA" id="ARBA00012098"/>
    </source>
</evidence>
<dbReference type="EMBL" id="CABPRV010000001">
    <property type="protein sequence ID" value="VVD61328.1"/>
    <property type="molecule type" value="Genomic_DNA"/>
</dbReference>
<keyword evidence="7" id="KW-1185">Reference proteome</keyword>
<reference evidence="6 7" key="1">
    <citation type="submission" date="2019-08" db="EMBL/GenBank/DDBJ databases">
        <authorList>
            <person name="Peeters C."/>
        </authorList>
    </citation>
    <scope>NUCLEOTIDE SEQUENCE [LARGE SCALE GENOMIC DNA]</scope>
    <source>
        <strain evidence="6 7">LMG 20602</strain>
    </source>
</reference>
<evidence type="ECO:0000313" key="6">
    <source>
        <dbReference type="EMBL" id="VVD61328.1"/>
    </source>
</evidence>
<dbReference type="Gene3D" id="2.60.120.10">
    <property type="entry name" value="Jelly Rolls"/>
    <property type="match status" value="1"/>
</dbReference>
<evidence type="ECO:0000256" key="4">
    <source>
        <dbReference type="ARBA" id="ARBA00019595"/>
    </source>
</evidence>
<evidence type="ECO:0000256" key="1">
    <source>
        <dbReference type="ARBA" id="ARBA00001298"/>
    </source>
</evidence>
<organism evidence="6 7">
    <name type="scientific">Pandoraea capi</name>
    <dbReference type="NCBI Taxonomy" id="2508286"/>
    <lineage>
        <taxon>Bacteria</taxon>
        <taxon>Pseudomonadati</taxon>
        <taxon>Pseudomonadota</taxon>
        <taxon>Betaproteobacteria</taxon>
        <taxon>Burkholderiales</taxon>
        <taxon>Burkholderiaceae</taxon>
        <taxon>Pandoraea</taxon>
    </lineage>
</organism>
<evidence type="ECO:0000256" key="2">
    <source>
        <dbReference type="ARBA" id="ARBA00001997"/>
    </source>
</evidence>
<dbReference type="InterPro" id="IPR014710">
    <property type="entry name" value="RmlC-like_jellyroll"/>
</dbReference>